<keyword evidence="11" id="KW-0347">Helicase</keyword>
<comment type="subcellular location">
    <subcellularLocation>
        <location evidence="2">Nucleus</location>
        <location evidence="2">Nucleolus</location>
    </subcellularLocation>
</comment>
<dbReference type="GO" id="GO:0003724">
    <property type="term" value="F:RNA helicase activity"/>
    <property type="evidence" value="ECO:0007669"/>
    <property type="project" value="UniProtKB-EC"/>
</dbReference>
<dbReference type="GO" id="GO:0030687">
    <property type="term" value="C:preribosome, large subunit precursor"/>
    <property type="evidence" value="ECO:0007669"/>
    <property type="project" value="EnsemblFungi"/>
</dbReference>
<dbReference type="EC" id="3.6.4.13" evidence="4"/>
<dbReference type="EMBL" id="KV454291">
    <property type="protein sequence ID" value="ODQ75184.1"/>
    <property type="molecule type" value="Genomic_DNA"/>
</dbReference>
<dbReference type="GO" id="GO:0042802">
    <property type="term" value="F:identical protein binding"/>
    <property type="evidence" value="ECO:0007669"/>
    <property type="project" value="EnsemblFungi"/>
</dbReference>
<keyword evidence="10" id="KW-0378">Hydrolase</keyword>
<evidence type="ECO:0000256" key="8">
    <source>
        <dbReference type="ARBA" id="ARBA00022552"/>
    </source>
</evidence>
<dbReference type="Proteomes" id="UP000094385">
    <property type="component" value="Unassembled WGS sequence"/>
</dbReference>
<dbReference type="InterPro" id="IPR012541">
    <property type="entry name" value="DBP10_C"/>
</dbReference>
<dbReference type="SUPFAM" id="SSF52540">
    <property type="entry name" value="P-loop containing nucleoside triphosphate hydrolases"/>
    <property type="match status" value="2"/>
</dbReference>
<dbReference type="GO" id="GO:0003723">
    <property type="term" value="F:RNA binding"/>
    <property type="evidence" value="ECO:0007669"/>
    <property type="project" value="UniProtKB-KW"/>
</dbReference>
<evidence type="ECO:0000313" key="21">
    <source>
        <dbReference type="EMBL" id="ODQ75184.1"/>
    </source>
</evidence>
<evidence type="ECO:0000259" key="18">
    <source>
        <dbReference type="PROSITE" id="PS51192"/>
    </source>
</evidence>
<evidence type="ECO:0000256" key="1">
    <source>
        <dbReference type="ARBA" id="ARBA00003706"/>
    </source>
</evidence>
<dbReference type="InterPro" id="IPR014014">
    <property type="entry name" value="RNA_helicase_DEAD_Q_motif"/>
</dbReference>
<organism evidence="21 22">
    <name type="scientific">Lipomyces starkeyi NRRL Y-11557</name>
    <dbReference type="NCBI Taxonomy" id="675824"/>
    <lineage>
        <taxon>Eukaryota</taxon>
        <taxon>Fungi</taxon>
        <taxon>Dikarya</taxon>
        <taxon>Ascomycota</taxon>
        <taxon>Saccharomycotina</taxon>
        <taxon>Lipomycetes</taxon>
        <taxon>Lipomycetales</taxon>
        <taxon>Lipomycetaceae</taxon>
        <taxon>Lipomyces</taxon>
    </lineage>
</organism>
<dbReference type="PANTHER" id="PTHR47959:SF8">
    <property type="entry name" value="RNA HELICASE"/>
    <property type="match status" value="1"/>
</dbReference>
<keyword evidence="14" id="KW-0539">Nucleus</keyword>
<dbReference type="GO" id="GO:0000463">
    <property type="term" value="P:maturation of LSU-rRNA from tricistronic rRNA transcript (SSU-rRNA, 5.8S rRNA, LSU-rRNA)"/>
    <property type="evidence" value="ECO:0007669"/>
    <property type="project" value="EnsemblFungi"/>
</dbReference>
<dbReference type="SMART" id="SM00487">
    <property type="entry name" value="DEXDc"/>
    <property type="match status" value="1"/>
</dbReference>
<gene>
    <name evidence="21" type="ORF">LIPSTDRAFT_1909</name>
</gene>
<dbReference type="SMART" id="SM01123">
    <property type="entry name" value="DBP10CT"/>
    <property type="match status" value="1"/>
</dbReference>
<evidence type="ECO:0000256" key="2">
    <source>
        <dbReference type="ARBA" id="ARBA00004604"/>
    </source>
</evidence>
<dbReference type="Pfam" id="PF08147">
    <property type="entry name" value="DBP10CT"/>
    <property type="match status" value="1"/>
</dbReference>
<evidence type="ECO:0000256" key="3">
    <source>
        <dbReference type="ARBA" id="ARBA00010379"/>
    </source>
</evidence>
<evidence type="ECO:0000256" key="4">
    <source>
        <dbReference type="ARBA" id="ARBA00012552"/>
    </source>
</evidence>
<dbReference type="InterPro" id="IPR050079">
    <property type="entry name" value="DEAD_box_RNA_helicase"/>
</dbReference>
<proteinExistence type="inferred from homology"/>
<feature type="compositionally biased region" description="Polar residues" evidence="17">
    <location>
        <begin position="887"/>
        <end position="897"/>
    </location>
</feature>
<reference evidence="21 22" key="1">
    <citation type="journal article" date="2016" name="Proc. Natl. Acad. Sci. U.S.A.">
        <title>Comparative genomics of biotechnologically important yeasts.</title>
        <authorList>
            <person name="Riley R."/>
            <person name="Haridas S."/>
            <person name="Wolfe K.H."/>
            <person name="Lopes M.R."/>
            <person name="Hittinger C.T."/>
            <person name="Goeker M."/>
            <person name="Salamov A.A."/>
            <person name="Wisecaver J.H."/>
            <person name="Long T.M."/>
            <person name="Calvey C.H."/>
            <person name="Aerts A.L."/>
            <person name="Barry K.W."/>
            <person name="Choi C."/>
            <person name="Clum A."/>
            <person name="Coughlan A.Y."/>
            <person name="Deshpande S."/>
            <person name="Douglass A.P."/>
            <person name="Hanson S.J."/>
            <person name="Klenk H.-P."/>
            <person name="LaButti K.M."/>
            <person name="Lapidus A."/>
            <person name="Lindquist E.A."/>
            <person name="Lipzen A.M."/>
            <person name="Meier-Kolthoff J.P."/>
            <person name="Ohm R.A."/>
            <person name="Otillar R.P."/>
            <person name="Pangilinan J.L."/>
            <person name="Peng Y."/>
            <person name="Rokas A."/>
            <person name="Rosa C.A."/>
            <person name="Scheuner C."/>
            <person name="Sibirny A.A."/>
            <person name="Slot J.C."/>
            <person name="Stielow J.B."/>
            <person name="Sun H."/>
            <person name="Kurtzman C.P."/>
            <person name="Blackwell M."/>
            <person name="Grigoriev I.V."/>
            <person name="Jeffries T.W."/>
        </authorList>
    </citation>
    <scope>NUCLEOTIDE SEQUENCE [LARGE SCALE GENOMIC DNA]</scope>
    <source>
        <strain evidence="21 22">NRRL Y-11557</strain>
    </source>
</reference>
<feature type="compositionally biased region" description="Acidic residues" evidence="17">
    <location>
        <begin position="67"/>
        <end position="76"/>
    </location>
</feature>
<dbReference type="CDD" id="cd17959">
    <property type="entry name" value="DEADc_DDX54"/>
    <property type="match status" value="1"/>
</dbReference>
<feature type="compositionally biased region" description="Basic and acidic residues" evidence="17">
    <location>
        <begin position="940"/>
        <end position="956"/>
    </location>
</feature>
<dbReference type="SMART" id="SM00490">
    <property type="entry name" value="HELICc"/>
    <property type="match status" value="1"/>
</dbReference>
<dbReference type="Pfam" id="PF00270">
    <property type="entry name" value="DEAD"/>
    <property type="match status" value="1"/>
</dbReference>
<dbReference type="InterPro" id="IPR011545">
    <property type="entry name" value="DEAD/DEAH_box_helicase_dom"/>
</dbReference>
<evidence type="ECO:0000259" key="20">
    <source>
        <dbReference type="PROSITE" id="PS51195"/>
    </source>
</evidence>
<dbReference type="GO" id="GO:0016887">
    <property type="term" value="F:ATP hydrolysis activity"/>
    <property type="evidence" value="ECO:0007669"/>
    <property type="project" value="RHEA"/>
</dbReference>
<evidence type="ECO:0000256" key="9">
    <source>
        <dbReference type="ARBA" id="ARBA00022741"/>
    </source>
</evidence>
<evidence type="ECO:0000256" key="5">
    <source>
        <dbReference type="ARBA" id="ARBA00019117"/>
    </source>
</evidence>
<feature type="region of interest" description="Disordered" evidence="17">
    <location>
        <begin position="15"/>
        <end position="78"/>
    </location>
</feature>
<dbReference type="STRING" id="675824.A0A1E3QCK2"/>
<evidence type="ECO:0000259" key="19">
    <source>
        <dbReference type="PROSITE" id="PS51194"/>
    </source>
</evidence>
<dbReference type="PANTHER" id="PTHR47959">
    <property type="entry name" value="ATP-DEPENDENT RNA HELICASE RHLE-RELATED"/>
    <property type="match status" value="1"/>
</dbReference>
<dbReference type="GO" id="GO:0005829">
    <property type="term" value="C:cytosol"/>
    <property type="evidence" value="ECO:0007669"/>
    <property type="project" value="TreeGrafter"/>
</dbReference>
<dbReference type="GO" id="GO:1902626">
    <property type="term" value="P:assembly of large subunit precursor of preribosome"/>
    <property type="evidence" value="ECO:0007669"/>
    <property type="project" value="EnsemblFungi"/>
</dbReference>
<evidence type="ECO:0000256" key="12">
    <source>
        <dbReference type="ARBA" id="ARBA00022840"/>
    </source>
</evidence>
<dbReference type="PROSITE" id="PS51194">
    <property type="entry name" value="HELICASE_CTER"/>
    <property type="match status" value="1"/>
</dbReference>
<evidence type="ECO:0000256" key="7">
    <source>
        <dbReference type="ARBA" id="ARBA00022517"/>
    </source>
</evidence>
<dbReference type="AlphaFoldDB" id="A0A1E3QCK2"/>
<feature type="compositionally biased region" description="Basic residues" evidence="17">
    <location>
        <begin position="957"/>
        <end position="973"/>
    </location>
</feature>
<evidence type="ECO:0000256" key="6">
    <source>
        <dbReference type="ARBA" id="ARBA00021760"/>
    </source>
</evidence>
<evidence type="ECO:0000313" key="22">
    <source>
        <dbReference type="Proteomes" id="UP000094385"/>
    </source>
</evidence>
<keyword evidence="22" id="KW-1185">Reference proteome</keyword>
<feature type="domain" description="Helicase ATP-binding" evidence="18">
    <location>
        <begin position="133"/>
        <end position="305"/>
    </location>
</feature>
<dbReference type="PROSITE" id="PS51195">
    <property type="entry name" value="Q_MOTIF"/>
    <property type="match status" value="1"/>
</dbReference>
<protein>
    <recommendedName>
        <fullName evidence="5">ATP-dependent RNA helicase DBP10</fullName>
        <ecNumber evidence="4">3.6.4.13</ecNumber>
    </recommendedName>
    <alternativeName>
        <fullName evidence="6">ATP-dependent RNA helicase dbp10</fullName>
    </alternativeName>
</protein>
<feature type="domain" description="DEAD-box RNA helicase Q" evidence="20">
    <location>
        <begin position="102"/>
        <end position="130"/>
    </location>
</feature>
<evidence type="ECO:0000256" key="16">
    <source>
        <dbReference type="PROSITE-ProRule" id="PRU00552"/>
    </source>
</evidence>
<dbReference type="FunFam" id="3.40.50.300:FF:000865">
    <property type="entry name" value="ATP-dependent RNA helicase DDX54"/>
    <property type="match status" value="1"/>
</dbReference>
<name>A0A1E3QCK2_LIPST</name>
<dbReference type="PROSITE" id="PS51192">
    <property type="entry name" value="HELICASE_ATP_BIND_1"/>
    <property type="match status" value="1"/>
</dbReference>
<dbReference type="InterPro" id="IPR014001">
    <property type="entry name" value="Helicase_ATP-bd"/>
</dbReference>
<keyword evidence="8" id="KW-0698">rRNA processing</keyword>
<keyword evidence="7" id="KW-0690">Ribosome biogenesis</keyword>
<evidence type="ECO:0000256" key="14">
    <source>
        <dbReference type="ARBA" id="ARBA00023242"/>
    </source>
</evidence>
<evidence type="ECO:0000256" key="17">
    <source>
        <dbReference type="SAM" id="MobiDB-lite"/>
    </source>
</evidence>
<dbReference type="GO" id="GO:0000466">
    <property type="term" value="P:maturation of 5.8S rRNA from tricistronic rRNA transcript (SSU-rRNA, 5.8S rRNA, LSU-rRNA)"/>
    <property type="evidence" value="ECO:0007669"/>
    <property type="project" value="EnsemblFungi"/>
</dbReference>
<feature type="compositionally biased region" description="Basic and acidic residues" evidence="17">
    <location>
        <begin position="56"/>
        <end position="66"/>
    </location>
</feature>
<dbReference type="InterPro" id="IPR033517">
    <property type="entry name" value="DDX54/DBP10_DEAD-box_helicase"/>
</dbReference>
<keyword evidence="13" id="KW-0694">RNA-binding</keyword>
<evidence type="ECO:0000256" key="10">
    <source>
        <dbReference type="ARBA" id="ARBA00022801"/>
    </source>
</evidence>
<keyword evidence="9" id="KW-0547">Nucleotide-binding</keyword>
<comment type="function">
    <text evidence="1">ATP-binding RNA helicase involved in the biogenesis of 60S ribosomal subunits and is required for the normal formation of 25S and 5.8S rRNAs.</text>
</comment>
<evidence type="ECO:0000256" key="11">
    <source>
        <dbReference type="ARBA" id="ARBA00022806"/>
    </source>
</evidence>
<dbReference type="InterPro" id="IPR001650">
    <property type="entry name" value="Helicase_C-like"/>
</dbReference>
<dbReference type="OrthoDB" id="10261375at2759"/>
<comment type="similarity">
    <text evidence="3">Belongs to the DEAD box helicase family. DDX54/DBP10 subfamily.</text>
</comment>
<dbReference type="InterPro" id="IPR027417">
    <property type="entry name" value="P-loop_NTPase"/>
</dbReference>
<dbReference type="CDD" id="cd18787">
    <property type="entry name" value="SF2_C_DEAD"/>
    <property type="match status" value="1"/>
</dbReference>
<accession>A0A1E3QCK2</accession>
<dbReference type="GO" id="GO:0005524">
    <property type="term" value="F:ATP binding"/>
    <property type="evidence" value="ECO:0007669"/>
    <property type="project" value="UniProtKB-KW"/>
</dbReference>
<comment type="catalytic activity">
    <reaction evidence="15">
        <text>ATP + H2O = ADP + phosphate + H(+)</text>
        <dbReference type="Rhea" id="RHEA:13065"/>
        <dbReference type="ChEBI" id="CHEBI:15377"/>
        <dbReference type="ChEBI" id="CHEBI:15378"/>
        <dbReference type="ChEBI" id="CHEBI:30616"/>
        <dbReference type="ChEBI" id="CHEBI:43474"/>
        <dbReference type="ChEBI" id="CHEBI:456216"/>
        <dbReference type="EC" id="3.6.4.13"/>
    </reaction>
</comment>
<dbReference type="InterPro" id="IPR000629">
    <property type="entry name" value="RNA-helicase_DEAD-box_CS"/>
</dbReference>
<evidence type="ECO:0000256" key="13">
    <source>
        <dbReference type="ARBA" id="ARBA00022884"/>
    </source>
</evidence>
<dbReference type="PROSITE" id="PS00039">
    <property type="entry name" value="DEAD_ATP_HELICASE"/>
    <property type="match status" value="1"/>
</dbReference>
<keyword evidence="12" id="KW-0067">ATP-binding</keyword>
<feature type="domain" description="Helicase C-terminal" evidence="19">
    <location>
        <begin position="396"/>
        <end position="543"/>
    </location>
</feature>
<feature type="region of interest" description="Disordered" evidence="17">
    <location>
        <begin position="884"/>
        <end position="973"/>
    </location>
</feature>
<feature type="short sequence motif" description="Q motif" evidence="16">
    <location>
        <begin position="102"/>
        <end position="130"/>
    </location>
</feature>
<feature type="compositionally biased region" description="Basic and acidic residues" evidence="17">
    <location>
        <begin position="903"/>
        <end position="930"/>
    </location>
</feature>
<dbReference type="Pfam" id="PF00271">
    <property type="entry name" value="Helicase_C"/>
    <property type="match status" value="1"/>
</dbReference>
<dbReference type="Gene3D" id="3.40.50.300">
    <property type="entry name" value="P-loop containing nucleotide triphosphate hydrolases"/>
    <property type="match status" value="2"/>
</dbReference>
<dbReference type="GO" id="GO:0005730">
    <property type="term" value="C:nucleolus"/>
    <property type="evidence" value="ECO:0007669"/>
    <property type="project" value="UniProtKB-SubCell"/>
</dbReference>
<sequence length="973" mass="108360">MSDSELEYDISNAIASFRQESSSGSDGDSDLDIVGRKRKASSRQAPVKDVSESEDEPSKSSERIVSDNDDSTDDEDFFKHLPVPASVASSGAAQKRKKVNPGKFNALGLSTSRVKAVHRKGYNTPTPIQRKTIPLVLEGLDVVGMARTGSGKTAAFVLPMIEKLQTHSAKVGSRAIILSPSRELALQTLKVVKDFSRGTDLKSVLLVGGDSLEDQFGWMMANPDIIIATPGRFAHLKVEMDLDLRSVEYIVFDEADRLFELGFSMQLTSILASLPATRQTLLFSATLPKSLVEFARAGLNDPVLVRLDADAKVSDELEMFFFSVKTAEIDGALAWLLREVIKMPIAAEMPLRQEDWKYQEGSDADSDNAAYSEDDVKKNDKKKSKKDLYKKKFAARVPQHNELTSAHATLIFTPTRHHVEYVAGLLRAFGYAVSYIYGSLDQHARRDQLAMFRSGVTSILVVTDVAARGIDIPILSNVINYAFPGSPKVFVHRVGRTARAGKRGRAFSLVKDSEVPYLLDLELFLGKSLLLPEQAQETDFDEIDYTANMVVGSFPRDDLERSCEDVQSLLAKDFDLLSIQQVSIKAEKLYLKTRGSASMESVKRAKEVIAKGWDSLNPLFKEHKLAERENMLGRLANFRPAETIFELTRKGGVAVESGADLMRRRRAQVAPIQQHAKDKGTIRIGPEVRETRADLRDSEFDNDDDEIEKTGTDLSAASEADLLETFKLASEAGGKRKRESSGHGDATLYKKTKKLSFKDDAHYISHYAPAEIAQDRGYGVNSGNSTSISSFMDAAPVATFDLVADEQLRQSTGIIGSNRTKLTKWDKKRSKYVTKSTGDETTMGGKKGKMIRGENGVRLPATYKSGRFESWKQANRKNRLRIGEMENASNSSHSMPQNRRYKHTEVKAPKPADRLRDDFKQRSKRFKEAQAKGLVKSKKTTSELKSTTEIRKMRNLKEKRRQKNARPSRKAKK</sequence>
<evidence type="ECO:0000256" key="15">
    <source>
        <dbReference type="ARBA" id="ARBA00047984"/>
    </source>
</evidence>